<dbReference type="EMBL" id="PZPP01000009">
    <property type="protein sequence ID" value="PTM36326.1"/>
    <property type="molecule type" value="Genomic_DNA"/>
</dbReference>
<name>A0A2T4Y2C5_ENTCL</name>
<protein>
    <submittedName>
        <fullName evidence="2">DUF2878 domain-containing protein</fullName>
    </submittedName>
</protein>
<reference evidence="2 3" key="1">
    <citation type="submission" date="2018-04" db="EMBL/GenBank/DDBJ databases">
        <title>Genome sequencing reveals highly heavy metal resistance and biotechnology application of the novel Enterobacter cloacae amazonensis isolated from wastewater river in Manaus - Amazonas.</title>
        <authorList>
            <person name="Astolfi M.C.T."/>
            <person name="Carvalho E.B.D.S."/>
            <person name="Lacerda L.B."/>
            <person name="Pinto M.V."/>
            <person name="Nogueira V.B."/>
            <person name="Barros A.M."/>
            <person name="Astolfi-Filho S."/>
        </authorList>
    </citation>
    <scope>NUCLEOTIDE SEQUENCE [LARGE SCALE GENOMIC DNA]</scope>
    <source>
        <strain evidence="3">amazonensis</strain>
    </source>
</reference>
<feature type="transmembrane region" description="Helical" evidence="1">
    <location>
        <begin position="30"/>
        <end position="47"/>
    </location>
</feature>
<evidence type="ECO:0000313" key="3">
    <source>
        <dbReference type="Proteomes" id="UP000241614"/>
    </source>
</evidence>
<feature type="transmembrane region" description="Helical" evidence="1">
    <location>
        <begin position="7"/>
        <end position="24"/>
    </location>
</feature>
<keyword evidence="1" id="KW-0812">Transmembrane</keyword>
<feature type="transmembrane region" description="Helical" evidence="1">
    <location>
        <begin position="135"/>
        <end position="157"/>
    </location>
</feature>
<feature type="transmembrane region" description="Helical" evidence="1">
    <location>
        <begin position="79"/>
        <end position="99"/>
    </location>
</feature>
<evidence type="ECO:0000313" key="2">
    <source>
        <dbReference type="EMBL" id="PTM36326.1"/>
    </source>
</evidence>
<dbReference type="InterPro" id="IPR021306">
    <property type="entry name" value="DUF2878"/>
</dbReference>
<dbReference type="Proteomes" id="UP000241614">
    <property type="component" value="Unassembled WGS sequence"/>
</dbReference>
<dbReference type="RefSeq" id="WP_108089970.1">
    <property type="nucleotide sequence ID" value="NZ_PZPP01000009.1"/>
</dbReference>
<keyword evidence="1" id="KW-1133">Transmembrane helix</keyword>
<proteinExistence type="predicted"/>
<sequence length="161" mass="18072">MKRYIQVFLLAIAFDLYWALVVLFREQGLIIWLALAILACLLLPSAYRLYAIGLAAAGCLLDALWVLTGLISFRSESLIPLWMVALWLMFATVWTQLTLTTTLPGWLLTLLAATGGPVAYLIGERLGAITFLEPTFIVVSWMVPGWLVLMLFFHLLLGRQK</sequence>
<feature type="transmembrane region" description="Helical" evidence="1">
    <location>
        <begin position="54"/>
        <end position="73"/>
    </location>
</feature>
<keyword evidence="1" id="KW-0472">Membrane</keyword>
<comment type="caution">
    <text evidence="2">The sequence shown here is derived from an EMBL/GenBank/DDBJ whole genome shotgun (WGS) entry which is preliminary data.</text>
</comment>
<organism evidence="2 3">
    <name type="scientific">Enterobacter cloacae</name>
    <dbReference type="NCBI Taxonomy" id="550"/>
    <lineage>
        <taxon>Bacteria</taxon>
        <taxon>Pseudomonadati</taxon>
        <taxon>Pseudomonadota</taxon>
        <taxon>Gammaproteobacteria</taxon>
        <taxon>Enterobacterales</taxon>
        <taxon>Enterobacteriaceae</taxon>
        <taxon>Enterobacter</taxon>
        <taxon>Enterobacter cloacae complex</taxon>
    </lineage>
</organism>
<evidence type="ECO:0000256" key="1">
    <source>
        <dbReference type="SAM" id="Phobius"/>
    </source>
</evidence>
<dbReference type="AlphaFoldDB" id="A0A2T4Y2C5"/>
<gene>
    <name evidence="2" type="ORF">DA103_08095</name>
</gene>
<feature type="transmembrane region" description="Helical" evidence="1">
    <location>
        <begin position="106"/>
        <end position="123"/>
    </location>
</feature>
<dbReference type="Pfam" id="PF11086">
    <property type="entry name" value="DUF2878"/>
    <property type="match status" value="1"/>
</dbReference>
<accession>A0A2T4Y2C5</accession>